<dbReference type="NCBIfam" id="NF005478">
    <property type="entry name" value="PRK07079.1"/>
    <property type="match status" value="1"/>
</dbReference>
<comment type="caution">
    <text evidence="5">The sequence shown here is derived from an EMBL/GenBank/DDBJ whole genome shotgun (WGS) entry which is preliminary data.</text>
</comment>
<evidence type="ECO:0000313" key="6">
    <source>
        <dbReference type="Proteomes" id="UP000627464"/>
    </source>
</evidence>
<keyword evidence="1" id="KW-0645">Protease</keyword>
<dbReference type="Gene3D" id="3.40.630.10">
    <property type="entry name" value="Zn peptidases"/>
    <property type="match status" value="1"/>
</dbReference>
<dbReference type="SUPFAM" id="SSF53187">
    <property type="entry name" value="Zn-dependent exopeptidases"/>
    <property type="match status" value="1"/>
</dbReference>
<dbReference type="Proteomes" id="UP000627464">
    <property type="component" value="Unassembled WGS sequence"/>
</dbReference>
<dbReference type="Gene3D" id="3.30.70.360">
    <property type="match status" value="1"/>
</dbReference>
<dbReference type="EMBL" id="BMFZ01000002">
    <property type="protein sequence ID" value="GGA34363.1"/>
    <property type="molecule type" value="Genomic_DNA"/>
</dbReference>
<evidence type="ECO:0000256" key="1">
    <source>
        <dbReference type="ARBA" id="ARBA00022670"/>
    </source>
</evidence>
<reference evidence="6" key="1">
    <citation type="journal article" date="2019" name="Int. J. Syst. Evol. Microbiol.">
        <title>The Global Catalogue of Microorganisms (GCM) 10K type strain sequencing project: providing services to taxonomists for standard genome sequencing and annotation.</title>
        <authorList>
            <consortium name="The Broad Institute Genomics Platform"/>
            <consortium name="The Broad Institute Genome Sequencing Center for Infectious Disease"/>
            <person name="Wu L."/>
            <person name="Ma J."/>
        </authorList>
    </citation>
    <scope>NUCLEOTIDE SEQUENCE [LARGE SCALE GENOMIC DNA]</scope>
    <source>
        <strain evidence="6">CGMCC 1.12806</strain>
    </source>
</reference>
<accession>A0ABQ1FZN4</accession>
<organism evidence="5 6">
    <name type="scientific">Hafnia psychrotolerans</name>
    <dbReference type="NCBI Taxonomy" id="1477018"/>
    <lineage>
        <taxon>Bacteria</taxon>
        <taxon>Pseudomonadati</taxon>
        <taxon>Pseudomonadota</taxon>
        <taxon>Gammaproteobacteria</taxon>
        <taxon>Enterobacterales</taxon>
        <taxon>Hafniaceae</taxon>
        <taxon>Hafnia</taxon>
    </lineage>
</organism>
<keyword evidence="2" id="KW-0479">Metal-binding</keyword>
<keyword evidence="6" id="KW-1185">Reference proteome</keyword>
<sequence length="508" mass="55578">MIAIIIIVATLRIGLDNIDNNIDKKITNTTDNAMTADKAAAQALAWFDKGEFKTTLARRIALATESQSSTRDAELVRYFDDEIKPALSAMGFSLLSVDNPRAAHRPFLIASRIEDPQLPTLLTYGHGDVVFGDDEHWREGLKPWQLVEEDDHWYGRGTADNKGQHSINIAALEQIFQARGGRLGFNCKVLFEMGEEVSSPGLAELCRDHAEILSADLLIASDGPRLSAARPTLFLGSRGAVNFRLSINARDNAYHSGNWGGLLSNPGTQLANALACLVNQHGQLLVDALKPAPVSPQIRQILDDIEVGGGDTDPHIDPNWGEPGLTPTERLYAWNQLEVLSFLTGNPQRPMNAIPGQATAVCQLRFVVGTDWKNLAQHVRAHLDSRGFSQVDVEFMRGSPATRFDPTDPLVSWALEVMQHSSGKKPALLPNLGGSLPNDVFSDILGLPTLWIPHSYPACGQHGVNEHMLRSVAREGLEIMTRLLWNLGEQGTSLLLQHRQHAAPGGVK</sequence>
<dbReference type="InterPro" id="IPR002933">
    <property type="entry name" value="Peptidase_M20"/>
</dbReference>
<evidence type="ECO:0000256" key="3">
    <source>
        <dbReference type="ARBA" id="ARBA00022801"/>
    </source>
</evidence>
<dbReference type="PANTHER" id="PTHR43270:SF12">
    <property type="entry name" value="SUCCINYL-DIAMINOPIMELATE DESUCCINYLASE"/>
    <property type="match status" value="1"/>
</dbReference>
<evidence type="ECO:0000256" key="2">
    <source>
        <dbReference type="ARBA" id="ARBA00022723"/>
    </source>
</evidence>
<dbReference type="InterPro" id="IPR051458">
    <property type="entry name" value="Cyt/Met_Dipeptidase"/>
</dbReference>
<dbReference type="Pfam" id="PF07687">
    <property type="entry name" value="M20_dimer"/>
    <property type="match status" value="1"/>
</dbReference>
<feature type="domain" description="Peptidase M20 dimerisation" evidence="4">
    <location>
        <begin position="236"/>
        <end position="386"/>
    </location>
</feature>
<evidence type="ECO:0000313" key="5">
    <source>
        <dbReference type="EMBL" id="GGA34363.1"/>
    </source>
</evidence>
<proteinExistence type="predicted"/>
<dbReference type="InterPro" id="IPR011650">
    <property type="entry name" value="Peptidase_M20_dimer"/>
</dbReference>
<dbReference type="PANTHER" id="PTHR43270">
    <property type="entry name" value="BETA-ALA-HIS DIPEPTIDASE"/>
    <property type="match status" value="1"/>
</dbReference>
<dbReference type="Pfam" id="PF01546">
    <property type="entry name" value="Peptidase_M20"/>
    <property type="match status" value="1"/>
</dbReference>
<keyword evidence="3" id="KW-0378">Hydrolase</keyword>
<gene>
    <name evidence="5" type="ORF">GCM10011328_06340</name>
</gene>
<name>A0ABQ1FZN4_9GAMM</name>
<evidence type="ECO:0000259" key="4">
    <source>
        <dbReference type="Pfam" id="PF07687"/>
    </source>
</evidence>
<protein>
    <recommendedName>
        <fullName evidence="4">Peptidase M20 dimerisation domain-containing protein</fullName>
    </recommendedName>
</protein>